<keyword evidence="1" id="KW-0472">Membrane</keyword>
<organism evidence="2 3">
    <name type="scientific">Streptobacillus felis</name>
    <dbReference type="NCBI Taxonomy" id="1384509"/>
    <lineage>
        <taxon>Bacteria</taxon>
        <taxon>Fusobacteriati</taxon>
        <taxon>Fusobacteriota</taxon>
        <taxon>Fusobacteriia</taxon>
        <taxon>Fusobacteriales</taxon>
        <taxon>Leptotrichiaceae</taxon>
        <taxon>Streptobacillus</taxon>
    </lineage>
</organism>
<comment type="caution">
    <text evidence="2">The sequence shown here is derived from an EMBL/GenBank/DDBJ whole genome shotgun (WGS) entry which is preliminary data.</text>
</comment>
<name>A0A7Z0PFG3_9FUSO</name>
<dbReference type="Proteomes" id="UP000526184">
    <property type="component" value="Unassembled WGS sequence"/>
</dbReference>
<feature type="transmembrane region" description="Helical" evidence="1">
    <location>
        <begin position="6"/>
        <end position="23"/>
    </location>
</feature>
<keyword evidence="3" id="KW-1185">Reference proteome</keyword>
<sequence length="115" mass="13398">MLIETILSSLIFISTLFVNYSFFKSIYMLEKKQKILLKNINGLQNLLVDMKSLDKERMEKLICDRCIFDGIEDFSDFIGLKPYDIEGEIIFSLIIDRGVAFIELNGTKEYVLIEK</sequence>
<dbReference type="RefSeq" id="WP_067322685.1">
    <property type="nucleotide sequence ID" value="NZ_CBCRWS010000026.1"/>
</dbReference>
<dbReference type="AlphaFoldDB" id="A0A7Z0PFG3"/>
<dbReference type="OrthoDB" id="95586at2"/>
<evidence type="ECO:0000313" key="2">
    <source>
        <dbReference type="EMBL" id="NYV28284.1"/>
    </source>
</evidence>
<dbReference type="EMBL" id="JABMKT010000030">
    <property type="protein sequence ID" value="NYV28284.1"/>
    <property type="molecule type" value="Genomic_DNA"/>
</dbReference>
<proteinExistence type="predicted"/>
<keyword evidence="1" id="KW-1133">Transmembrane helix</keyword>
<reference evidence="2 3" key="1">
    <citation type="submission" date="2020-05" db="EMBL/GenBank/DDBJ databases">
        <title>Streptobacillus felis strain LHL191014123.</title>
        <authorList>
            <person name="Fawzy A."/>
            <person name="Rau J."/>
            <person name="Risse K."/>
            <person name="Schauerte N."/>
            <person name="Geiger C."/>
            <person name="Blom J."/>
            <person name="Imirzalioglu C."/>
            <person name="Falgenhauer J."/>
            <person name="Bach A."/>
            <person name="Herden C."/>
            <person name="Eisenberg T."/>
        </authorList>
    </citation>
    <scope>NUCLEOTIDE SEQUENCE [LARGE SCALE GENOMIC DNA]</scope>
    <source>
        <strain evidence="2 3">LHL191014123</strain>
    </source>
</reference>
<keyword evidence="1" id="KW-0812">Transmembrane</keyword>
<gene>
    <name evidence="2" type="ORF">HP397_05645</name>
</gene>
<accession>A0A7Z0PFG3</accession>
<protein>
    <submittedName>
        <fullName evidence="2">Uncharacterized protein</fullName>
    </submittedName>
</protein>
<evidence type="ECO:0000313" key="3">
    <source>
        <dbReference type="Proteomes" id="UP000526184"/>
    </source>
</evidence>
<evidence type="ECO:0000256" key="1">
    <source>
        <dbReference type="SAM" id="Phobius"/>
    </source>
</evidence>